<keyword evidence="2" id="KW-0812">Transmembrane</keyword>
<keyword evidence="2" id="KW-0472">Membrane</keyword>
<evidence type="ECO:0000313" key="4">
    <source>
        <dbReference type="Proteomes" id="UP000324222"/>
    </source>
</evidence>
<feature type="compositionally biased region" description="Basic and acidic residues" evidence="1">
    <location>
        <begin position="112"/>
        <end position="123"/>
    </location>
</feature>
<dbReference type="EMBL" id="VSRR010000725">
    <property type="protein sequence ID" value="MPC18967.1"/>
    <property type="molecule type" value="Genomic_DNA"/>
</dbReference>
<dbReference type="Proteomes" id="UP000324222">
    <property type="component" value="Unassembled WGS sequence"/>
</dbReference>
<feature type="transmembrane region" description="Helical" evidence="2">
    <location>
        <begin position="69"/>
        <end position="93"/>
    </location>
</feature>
<evidence type="ECO:0000313" key="3">
    <source>
        <dbReference type="EMBL" id="MPC18967.1"/>
    </source>
</evidence>
<proteinExistence type="predicted"/>
<reference evidence="3 4" key="1">
    <citation type="submission" date="2019-05" db="EMBL/GenBank/DDBJ databases">
        <title>Another draft genome of Portunus trituberculatus and its Hox gene families provides insights of decapod evolution.</title>
        <authorList>
            <person name="Jeong J.-H."/>
            <person name="Song I."/>
            <person name="Kim S."/>
            <person name="Choi T."/>
            <person name="Kim D."/>
            <person name="Ryu S."/>
            <person name="Kim W."/>
        </authorList>
    </citation>
    <scope>NUCLEOTIDE SEQUENCE [LARGE SCALE GENOMIC DNA]</scope>
    <source>
        <tissue evidence="3">Muscle</tissue>
    </source>
</reference>
<keyword evidence="4" id="KW-1185">Reference proteome</keyword>
<gene>
    <name evidence="3" type="ORF">E2C01_011867</name>
</gene>
<accession>A0A5B7DCM1</accession>
<evidence type="ECO:0000256" key="2">
    <source>
        <dbReference type="SAM" id="Phobius"/>
    </source>
</evidence>
<evidence type="ECO:0000256" key="1">
    <source>
        <dbReference type="SAM" id="MobiDB-lite"/>
    </source>
</evidence>
<dbReference type="AlphaFoldDB" id="A0A5B7DCM1"/>
<feature type="region of interest" description="Disordered" evidence="1">
    <location>
        <begin position="102"/>
        <end position="123"/>
    </location>
</feature>
<sequence length="123" mass="13196">MPLSPQHRQRRGEATPGMLSEGVAGGSYYRVITCRFMARCLLAAGVRMSVCLSICLCMLISMLPLDGMVVLVASLFTCLVSCVYPSCLCFLCAERSSEGVAAAERGAGGNKGRHEERKGDEKT</sequence>
<protein>
    <submittedName>
        <fullName evidence="3">Uncharacterized protein</fullName>
    </submittedName>
</protein>
<name>A0A5B7DCM1_PORTR</name>
<comment type="caution">
    <text evidence="3">The sequence shown here is derived from an EMBL/GenBank/DDBJ whole genome shotgun (WGS) entry which is preliminary data.</text>
</comment>
<keyword evidence="2" id="KW-1133">Transmembrane helix</keyword>
<feature type="transmembrane region" description="Helical" evidence="2">
    <location>
        <begin position="40"/>
        <end position="63"/>
    </location>
</feature>
<organism evidence="3 4">
    <name type="scientific">Portunus trituberculatus</name>
    <name type="common">Swimming crab</name>
    <name type="synonym">Neptunus trituberculatus</name>
    <dbReference type="NCBI Taxonomy" id="210409"/>
    <lineage>
        <taxon>Eukaryota</taxon>
        <taxon>Metazoa</taxon>
        <taxon>Ecdysozoa</taxon>
        <taxon>Arthropoda</taxon>
        <taxon>Crustacea</taxon>
        <taxon>Multicrustacea</taxon>
        <taxon>Malacostraca</taxon>
        <taxon>Eumalacostraca</taxon>
        <taxon>Eucarida</taxon>
        <taxon>Decapoda</taxon>
        <taxon>Pleocyemata</taxon>
        <taxon>Brachyura</taxon>
        <taxon>Eubrachyura</taxon>
        <taxon>Portunoidea</taxon>
        <taxon>Portunidae</taxon>
        <taxon>Portuninae</taxon>
        <taxon>Portunus</taxon>
    </lineage>
</organism>